<dbReference type="Pfam" id="PF08495">
    <property type="entry name" value="FIST"/>
    <property type="match status" value="1"/>
</dbReference>
<evidence type="ECO:0000313" key="3">
    <source>
        <dbReference type="EMBL" id="QLH49991.1"/>
    </source>
</evidence>
<evidence type="ECO:0000259" key="1">
    <source>
        <dbReference type="SMART" id="SM00897"/>
    </source>
</evidence>
<dbReference type="PANTHER" id="PTHR40252:SF2">
    <property type="entry name" value="BLR0328 PROTEIN"/>
    <property type="match status" value="1"/>
</dbReference>
<proteinExistence type="predicted"/>
<accession>A0A7D5NBX6</accession>
<reference evidence="3 4" key="1">
    <citation type="journal article" date="2019" name="Microbiome">
        <title>Annotated bacterial chromosomes from frame-shift-corrected long-read metagenomic data.</title>
        <authorList>
            <person name="Arumugam K."/>
            <person name="Bagci C."/>
            <person name="Bessarab I."/>
            <person name="Beier S."/>
            <person name="Buchfink B."/>
            <person name="Gorska A."/>
            <person name="Qiu G."/>
            <person name="Huson D.H."/>
            <person name="Williams R.B.H."/>
        </authorList>
    </citation>
    <scope>NUCLEOTIDE SEQUENCE [LARGE SCALE GENOMIC DNA]</scope>
    <source>
        <strain evidence="3">SSA1</strain>
    </source>
</reference>
<dbReference type="InterPro" id="IPR013702">
    <property type="entry name" value="FIST_domain_N"/>
</dbReference>
<protein>
    <submittedName>
        <fullName evidence="3">FIST C-terminal domain-containing protein</fullName>
    </submittedName>
</protein>
<feature type="domain" description="FIST C-domain" evidence="2">
    <location>
        <begin position="219"/>
        <end position="361"/>
    </location>
</feature>
<dbReference type="KEGG" id="acog:HWD57_09505"/>
<dbReference type="PANTHER" id="PTHR40252">
    <property type="entry name" value="BLR0328 PROTEIN"/>
    <property type="match status" value="1"/>
</dbReference>
<evidence type="ECO:0000259" key="2">
    <source>
        <dbReference type="SMART" id="SM01204"/>
    </source>
</evidence>
<dbReference type="EMBL" id="CP058708">
    <property type="protein sequence ID" value="QLH49991.1"/>
    <property type="molecule type" value="Genomic_DNA"/>
</dbReference>
<dbReference type="Proteomes" id="UP000509684">
    <property type="component" value="Chromosome"/>
</dbReference>
<dbReference type="AlphaFoldDB" id="A0A7D5NBX6"/>
<feature type="domain" description="FIST" evidence="1">
    <location>
        <begin position="25"/>
        <end position="218"/>
    </location>
</feature>
<dbReference type="InterPro" id="IPR019494">
    <property type="entry name" value="FIST_C"/>
</dbReference>
<organism evidence="3 4">
    <name type="scientific">Candidatus Accumulibacter cognatus</name>
    <dbReference type="NCBI Taxonomy" id="2954383"/>
    <lineage>
        <taxon>Bacteria</taxon>
        <taxon>Pseudomonadati</taxon>
        <taxon>Pseudomonadota</taxon>
        <taxon>Betaproteobacteria</taxon>
        <taxon>Candidatus Accumulibacter</taxon>
    </lineage>
</organism>
<dbReference type="SMART" id="SM01204">
    <property type="entry name" value="FIST_C"/>
    <property type="match status" value="1"/>
</dbReference>
<name>A0A7D5NBX6_9PROT</name>
<dbReference type="SMART" id="SM00897">
    <property type="entry name" value="FIST"/>
    <property type="match status" value="1"/>
</dbReference>
<dbReference type="Pfam" id="PF10442">
    <property type="entry name" value="FIST_C"/>
    <property type="match status" value="1"/>
</dbReference>
<evidence type="ECO:0000313" key="4">
    <source>
        <dbReference type="Proteomes" id="UP000509684"/>
    </source>
</evidence>
<sequence>MKIRQVLVTSAQAFASELPRLAAIDPNFVLVFGAPSYFENSAVAQALADRLPGVPALGCSTAGEIAGTAVREQSCVVTAVRFNSIRVRMATTTFTEMLDSRAAGRRLGMELADAELRAVMVFGQGVRINGSALIEGLVDTLGPELPITGGLAGDYGAFSRTWTLSPKGVSDSEIVAVGFVGSTLKFGHGSFGGWETFGPARKVTRSEGNVLYELDGEPALAFYKRYLGDYAKDLPVSGLLFPFGMLGEDRGAKGLIRTILGIDENAGSLILAGDIDPEGYLKLMHASTDSLIDGAEAAALAARLPQEKGVADESLCVLVSCIGRRLVMGDLVDGEVEAVAAVVGDSAVLTGFYSNGEISPFTPGVHCKLHNQTMTITTIAED</sequence>
<gene>
    <name evidence="3" type="ORF">HWD57_09505</name>
</gene>